<dbReference type="InterPro" id="IPR038127">
    <property type="entry name" value="NafY_N_sf"/>
</dbReference>
<dbReference type="Pfam" id="PF16844">
    <property type="entry name" value="DIMCO_N"/>
    <property type="match status" value="1"/>
</dbReference>
<dbReference type="Gene3D" id="1.10.150.590">
    <property type="entry name" value="Dinitrogenase iron-molybdenum cofactor, N-terminal"/>
    <property type="match status" value="1"/>
</dbReference>
<dbReference type="Gene3D" id="3.30.420.130">
    <property type="entry name" value="Dinitrogenase iron-molybdenum cofactor biosynthesis domain"/>
    <property type="match status" value="1"/>
</dbReference>
<evidence type="ECO:0000259" key="3">
    <source>
        <dbReference type="Pfam" id="PF02579"/>
    </source>
</evidence>
<protein>
    <recommendedName>
        <fullName evidence="7">Dinitrogenase iron-molybdenum cofactor biosynthesis protein</fullName>
    </recommendedName>
</protein>
<feature type="domain" description="Dinitrogenase iron-molybdenum cofactor N-terminal" evidence="4">
    <location>
        <begin position="6"/>
        <end position="86"/>
    </location>
</feature>
<dbReference type="InterPro" id="IPR003731">
    <property type="entry name" value="Di-Nase_FeMo-co_biosynth"/>
</dbReference>
<dbReference type="Pfam" id="PF02579">
    <property type="entry name" value="Nitro_FeMo-Co"/>
    <property type="match status" value="1"/>
</dbReference>
<dbReference type="SUPFAM" id="SSF53146">
    <property type="entry name" value="Nitrogenase accessory factor-like"/>
    <property type="match status" value="1"/>
</dbReference>
<dbReference type="InterPro" id="IPR051840">
    <property type="entry name" value="NifX/NifY_domain"/>
</dbReference>
<dbReference type="EMBL" id="SRLE01000004">
    <property type="protein sequence ID" value="TGD75091.1"/>
    <property type="molecule type" value="Genomic_DNA"/>
</dbReference>
<feature type="domain" description="Dinitrogenase iron-molybdenum cofactor biosynthesis" evidence="3">
    <location>
        <begin position="113"/>
        <end position="203"/>
    </location>
</feature>
<dbReference type="InterPro" id="IPR036105">
    <property type="entry name" value="DiNase_FeMo-co_biosyn_sf"/>
</dbReference>
<dbReference type="PANTHER" id="PTHR33937">
    <property type="entry name" value="IRON-MOLYBDENUM PROTEIN-RELATED-RELATED"/>
    <property type="match status" value="1"/>
</dbReference>
<dbReference type="AlphaFoldDB" id="A0A4Z0M6F5"/>
<dbReference type="OrthoDB" id="9797941at2"/>
<proteinExistence type="inferred from homology"/>
<keyword evidence="2" id="KW-0535">Nitrogen fixation</keyword>
<reference evidence="5 6" key="1">
    <citation type="submission" date="2019-04" db="EMBL/GenBank/DDBJ databases">
        <title>Taxonomy of novel Haliea sp. from mangrove soil of West Coast of India.</title>
        <authorList>
            <person name="Verma A."/>
            <person name="Kumar P."/>
            <person name="Krishnamurthi S."/>
        </authorList>
    </citation>
    <scope>NUCLEOTIDE SEQUENCE [LARGE SCALE GENOMIC DNA]</scope>
    <source>
        <strain evidence="5 6">SAOS-164</strain>
    </source>
</reference>
<dbReference type="RefSeq" id="WP_135441232.1">
    <property type="nucleotide sequence ID" value="NZ_SRLE01000004.1"/>
</dbReference>
<evidence type="ECO:0000256" key="1">
    <source>
        <dbReference type="ARBA" id="ARBA00010285"/>
    </source>
</evidence>
<dbReference type="CDD" id="cd00853">
    <property type="entry name" value="NifX"/>
    <property type="match status" value="1"/>
</dbReference>
<comment type="similarity">
    <text evidence="1">Belongs to the NifX/NifY family.</text>
</comment>
<evidence type="ECO:0000256" key="2">
    <source>
        <dbReference type="ARBA" id="ARBA00023231"/>
    </source>
</evidence>
<evidence type="ECO:0008006" key="7">
    <source>
        <dbReference type="Google" id="ProtNLM"/>
    </source>
</evidence>
<sequence>MSGAPLSEQVALRVGLAARELPDVDASLLLKILLQAIGTPLTAARLSKLRKARLLGAANGLLDQASDEQLSRAVNFLKGRGFELEAEPVPDVVDYNAGDMPGSIRIACTSNSGDRIDGHFGSCARFLIYQVSAEEVRLIELRDVPAAGPDDDKNKLRADLIADCHVLCTASIGGPATAKVVRAGLHPMKLAQPRPAPELMAELQVVLSGSPPPWLAKIMGEDPQSRVRFAVEA</sequence>
<gene>
    <name evidence="5" type="ORF">E4634_03525</name>
</gene>
<keyword evidence="6" id="KW-1185">Reference proteome</keyword>
<accession>A0A4Z0M6F5</accession>
<evidence type="ECO:0000313" key="5">
    <source>
        <dbReference type="EMBL" id="TGD75091.1"/>
    </source>
</evidence>
<evidence type="ECO:0000313" key="6">
    <source>
        <dbReference type="Proteomes" id="UP000298050"/>
    </source>
</evidence>
<organism evidence="5 6">
    <name type="scientific">Mangrovimicrobium sediminis</name>
    <dbReference type="NCBI Taxonomy" id="2562682"/>
    <lineage>
        <taxon>Bacteria</taxon>
        <taxon>Pseudomonadati</taxon>
        <taxon>Pseudomonadota</taxon>
        <taxon>Gammaproteobacteria</taxon>
        <taxon>Cellvibrionales</taxon>
        <taxon>Halieaceae</taxon>
        <taxon>Mangrovimicrobium</taxon>
    </lineage>
</organism>
<evidence type="ECO:0000259" key="4">
    <source>
        <dbReference type="Pfam" id="PF16844"/>
    </source>
</evidence>
<dbReference type="InterPro" id="IPR034169">
    <property type="entry name" value="NifX-like"/>
</dbReference>
<dbReference type="PANTHER" id="PTHR33937:SF1">
    <property type="entry name" value="IRON-MOLIBDENUM COFACTOR PROCESSING PROTEIN"/>
    <property type="match status" value="1"/>
</dbReference>
<dbReference type="InterPro" id="IPR031763">
    <property type="entry name" value="NafY_N"/>
</dbReference>
<name>A0A4Z0M6F5_9GAMM</name>
<comment type="caution">
    <text evidence="5">The sequence shown here is derived from an EMBL/GenBank/DDBJ whole genome shotgun (WGS) entry which is preliminary data.</text>
</comment>
<dbReference type="Proteomes" id="UP000298050">
    <property type="component" value="Unassembled WGS sequence"/>
</dbReference>